<evidence type="ECO:0000313" key="1">
    <source>
        <dbReference type="EMBL" id="EHM52277.1"/>
    </source>
</evidence>
<comment type="caution">
    <text evidence="1">The sequence shown here is derived from an EMBL/GenBank/DDBJ whole genome shotgun (WGS) entry which is preliminary data.</text>
</comment>
<dbReference type="Proteomes" id="UP000004750">
    <property type="component" value="Unassembled WGS sequence"/>
</dbReference>
<reference evidence="1 2" key="1">
    <citation type="submission" date="2011-08" db="EMBL/GenBank/DDBJ databases">
        <authorList>
            <person name="Weinstock G."/>
            <person name="Sodergren E."/>
            <person name="Clifton S."/>
            <person name="Fulton L."/>
            <person name="Fulton B."/>
            <person name="Courtney L."/>
            <person name="Fronick C."/>
            <person name="Harrison M."/>
            <person name="Strong C."/>
            <person name="Farmer C."/>
            <person name="Delahaunty K."/>
            <person name="Markovic C."/>
            <person name="Hall O."/>
            <person name="Minx P."/>
            <person name="Tomlinson C."/>
            <person name="Mitreva M."/>
            <person name="Hou S."/>
            <person name="Chen J."/>
            <person name="Wollam A."/>
            <person name="Pepin K.H."/>
            <person name="Johnson M."/>
            <person name="Bhonagiri V."/>
            <person name="Zhang X."/>
            <person name="Suruliraj S."/>
            <person name="Warren W."/>
            <person name="Chinwalla A."/>
            <person name="Mardis E.R."/>
            <person name="Wilson R.K."/>
        </authorList>
    </citation>
    <scope>NUCLEOTIDE SEQUENCE [LARGE SCALE GENOMIC DNA]</scope>
    <source>
        <strain evidence="1 2">F0432</strain>
    </source>
</reference>
<proteinExistence type="predicted"/>
<protein>
    <submittedName>
        <fullName evidence="1">Uncharacterized protein</fullName>
    </submittedName>
</protein>
<gene>
    <name evidence="1" type="ORF">HMPREF9080_02444</name>
</gene>
<dbReference type="AlphaFoldDB" id="G9ZI35"/>
<sequence length="132" mass="14620">MGIMYSQMVWILVFHVFLLYSFGISVCQFPPASHACRKRVTGFFSRLAIRQTTSWYQGFLSRSSGKNDGCAMAGGSMPQHAPADAGCSGFNRQGFYAGAQTQYLSRLAPHDMKKPDQVRLFYGRCAQAVAFA</sequence>
<evidence type="ECO:0000313" key="2">
    <source>
        <dbReference type="Proteomes" id="UP000004750"/>
    </source>
</evidence>
<organism evidence="1 2">
    <name type="scientific">Cardiobacterium valvarum F0432</name>
    <dbReference type="NCBI Taxonomy" id="797473"/>
    <lineage>
        <taxon>Bacteria</taxon>
        <taxon>Pseudomonadati</taxon>
        <taxon>Pseudomonadota</taxon>
        <taxon>Gammaproteobacteria</taxon>
        <taxon>Cardiobacteriales</taxon>
        <taxon>Cardiobacteriaceae</taxon>
        <taxon>Cardiobacterium</taxon>
    </lineage>
</organism>
<dbReference type="HOGENOM" id="CLU_1913299_0_0_6"/>
<name>G9ZI35_9GAMM</name>
<dbReference type="EMBL" id="AGCM01000143">
    <property type="protein sequence ID" value="EHM52277.1"/>
    <property type="molecule type" value="Genomic_DNA"/>
</dbReference>
<accession>G9ZI35</accession>